<dbReference type="Pfam" id="PF00126">
    <property type="entry name" value="HTH_1"/>
    <property type="match status" value="1"/>
</dbReference>
<dbReference type="SUPFAM" id="SSF53850">
    <property type="entry name" value="Periplasmic binding protein-like II"/>
    <property type="match status" value="1"/>
</dbReference>
<dbReference type="FunFam" id="1.10.10.10:FF:000001">
    <property type="entry name" value="LysR family transcriptional regulator"/>
    <property type="match status" value="1"/>
</dbReference>
<keyword evidence="7" id="KW-1185">Reference proteome</keyword>
<evidence type="ECO:0000256" key="2">
    <source>
        <dbReference type="ARBA" id="ARBA00023015"/>
    </source>
</evidence>
<evidence type="ECO:0000256" key="4">
    <source>
        <dbReference type="ARBA" id="ARBA00023163"/>
    </source>
</evidence>
<dbReference type="PANTHER" id="PTHR30346:SF0">
    <property type="entry name" value="HCA OPERON TRANSCRIPTIONAL ACTIVATOR HCAR"/>
    <property type="match status" value="1"/>
</dbReference>
<dbReference type="SUPFAM" id="SSF46785">
    <property type="entry name" value="Winged helix' DNA-binding domain"/>
    <property type="match status" value="1"/>
</dbReference>
<dbReference type="InterPro" id="IPR036388">
    <property type="entry name" value="WH-like_DNA-bd_sf"/>
</dbReference>
<dbReference type="InterPro" id="IPR036390">
    <property type="entry name" value="WH_DNA-bd_sf"/>
</dbReference>
<dbReference type="InterPro" id="IPR005119">
    <property type="entry name" value="LysR_subst-bd"/>
</dbReference>
<evidence type="ECO:0000313" key="7">
    <source>
        <dbReference type="Proteomes" id="UP000366819"/>
    </source>
</evidence>
<dbReference type="GO" id="GO:0003700">
    <property type="term" value="F:DNA-binding transcription factor activity"/>
    <property type="evidence" value="ECO:0007669"/>
    <property type="project" value="InterPro"/>
</dbReference>
<keyword evidence="3" id="KW-0238">DNA-binding</keyword>
<proteinExistence type="inferred from homology"/>
<feature type="domain" description="HTH lysR-type" evidence="5">
    <location>
        <begin position="3"/>
        <end position="60"/>
    </location>
</feature>
<dbReference type="InterPro" id="IPR000847">
    <property type="entry name" value="LysR_HTH_N"/>
</dbReference>
<dbReference type="PROSITE" id="PS50931">
    <property type="entry name" value="HTH_LYSR"/>
    <property type="match status" value="1"/>
</dbReference>
<dbReference type="Pfam" id="PF03466">
    <property type="entry name" value="LysR_substrate"/>
    <property type="match status" value="1"/>
</dbReference>
<protein>
    <submittedName>
        <fullName evidence="6">LysR family transcriptional regulator</fullName>
    </submittedName>
</protein>
<evidence type="ECO:0000256" key="1">
    <source>
        <dbReference type="ARBA" id="ARBA00009437"/>
    </source>
</evidence>
<gene>
    <name evidence="6" type="ORF">PAQ31011_00199</name>
</gene>
<dbReference type="EMBL" id="CABPSN010000001">
    <property type="protein sequence ID" value="VVD63133.1"/>
    <property type="molecule type" value="Genomic_DNA"/>
</dbReference>
<dbReference type="PANTHER" id="PTHR30346">
    <property type="entry name" value="TRANSCRIPTIONAL DUAL REGULATOR HCAR-RELATED"/>
    <property type="match status" value="1"/>
</dbReference>
<keyword evidence="4" id="KW-0804">Transcription</keyword>
<evidence type="ECO:0000259" key="5">
    <source>
        <dbReference type="PROSITE" id="PS50931"/>
    </source>
</evidence>
<evidence type="ECO:0000256" key="3">
    <source>
        <dbReference type="ARBA" id="ARBA00023125"/>
    </source>
</evidence>
<reference evidence="6 7" key="1">
    <citation type="submission" date="2019-08" db="EMBL/GenBank/DDBJ databases">
        <authorList>
            <person name="Peeters C."/>
        </authorList>
    </citation>
    <scope>NUCLEOTIDE SEQUENCE [LARGE SCALE GENOMIC DNA]</scope>
    <source>
        <strain evidence="6 7">LMG 31011</strain>
    </source>
</reference>
<dbReference type="AlphaFoldDB" id="A0A5E4RJP8"/>
<keyword evidence="2" id="KW-0805">Transcription regulation</keyword>
<dbReference type="Gene3D" id="1.10.10.10">
    <property type="entry name" value="Winged helix-like DNA-binding domain superfamily/Winged helix DNA-binding domain"/>
    <property type="match status" value="1"/>
</dbReference>
<dbReference type="Proteomes" id="UP000366819">
    <property type="component" value="Unassembled WGS sequence"/>
</dbReference>
<accession>A0A5E4RJP8</accession>
<name>A0A5E4RJP8_9BURK</name>
<dbReference type="GO" id="GO:0003677">
    <property type="term" value="F:DNA binding"/>
    <property type="evidence" value="ECO:0007669"/>
    <property type="project" value="UniProtKB-KW"/>
</dbReference>
<sequence length="303" mass="34119">MHITLRQIEYFISVADTGQISRSSNLCGVSQSSMTIALQNLEQAIGVSLLIRHPKGVRLTDAGERFLRHVQQATVSIEEAFAAAQEEPTQVSGHVRIGMTDTISAYLLPSLRSTMNQRFANLDIEIIEGDRENVEHGLMNGELDIALLLVSNIAPADELKFEVIIRSTRRLWTPPGHPLQDAQSVTLEDVAKENYLLLDMDGHVQTVEKYWRKYGVKPRIKMQSKSIEAVRSLVALNEGVTILSDLVYRPWSLEGKRISRRDLSVEIPPMDVGAVWNRDRPLSVQARALLDILRSSWKRFSPE</sequence>
<organism evidence="6 7">
    <name type="scientific">Pandoraea aquatica</name>
    <dbReference type="NCBI Taxonomy" id="2508290"/>
    <lineage>
        <taxon>Bacteria</taxon>
        <taxon>Pseudomonadati</taxon>
        <taxon>Pseudomonadota</taxon>
        <taxon>Betaproteobacteria</taxon>
        <taxon>Burkholderiales</taxon>
        <taxon>Burkholderiaceae</taxon>
        <taxon>Pandoraea</taxon>
    </lineage>
</organism>
<dbReference type="GO" id="GO:0032993">
    <property type="term" value="C:protein-DNA complex"/>
    <property type="evidence" value="ECO:0007669"/>
    <property type="project" value="TreeGrafter"/>
</dbReference>
<evidence type="ECO:0000313" key="6">
    <source>
        <dbReference type="EMBL" id="VVD63133.1"/>
    </source>
</evidence>
<dbReference type="Gene3D" id="3.40.190.10">
    <property type="entry name" value="Periplasmic binding protein-like II"/>
    <property type="match status" value="2"/>
</dbReference>
<comment type="similarity">
    <text evidence="1">Belongs to the LysR transcriptional regulatory family.</text>
</comment>